<reference evidence="11" key="1">
    <citation type="submission" date="2022-06" db="EMBL/GenBank/DDBJ databases">
        <title>Sequencing the genomes of 1000 actinobacteria strains.</title>
        <authorList>
            <person name="Klenk H.-P."/>
        </authorList>
    </citation>
    <scope>NUCLEOTIDE SEQUENCE</scope>
    <source>
        <strain evidence="11">DSM 22016</strain>
    </source>
</reference>
<feature type="transmembrane region" description="Helical" evidence="9">
    <location>
        <begin position="483"/>
        <end position="501"/>
    </location>
</feature>
<dbReference type="NCBIfam" id="TIGR00711">
    <property type="entry name" value="efflux_EmrB"/>
    <property type="match status" value="1"/>
</dbReference>
<comment type="similarity">
    <text evidence="2">Belongs to the major facilitator superfamily. TCR/Tet family.</text>
</comment>
<evidence type="ECO:0000256" key="4">
    <source>
        <dbReference type="ARBA" id="ARBA00022475"/>
    </source>
</evidence>
<feature type="transmembrane region" description="Helical" evidence="9">
    <location>
        <begin position="20"/>
        <end position="44"/>
    </location>
</feature>
<dbReference type="PRINTS" id="PR01036">
    <property type="entry name" value="TCRTETB"/>
</dbReference>
<evidence type="ECO:0000256" key="8">
    <source>
        <dbReference type="SAM" id="MobiDB-lite"/>
    </source>
</evidence>
<dbReference type="Proteomes" id="UP001139722">
    <property type="component" value="Unassembled WGS sequence"/>
</dbReference>
<dbReference type="InterPro" id="IPR004638">
    <property type="entry name" value="EmrB-like"/>
</dbReference>
<protein>
    <submittedName>
        <fullName evidence="11">EmrB/QacA subfamily drug resistance transporter</fullName>
    </submittedName>
</protein>
<keyword evidence="12" id="KW-1185">Reference proteome</keyword>
<dbReference type="GO" id="GO:0022857">
    <property type="term" value="F:transmembrane transporter activity"/>
    <property type="evidence" value="ECO:0007669"/>
    <property type="project" value="InterPro"/>
</dbReference>
<dbReference type="InterPro" id="IPR011701">
    <property type="entry name" value="MFS"/>
</dbReference>
<evidence type="ECO:0000256" key="9">
    <source>
        <dbReference type="SAM" id="Phobius"/>
    </source>
</evidence>
<dbReference type="OrthoDB" id="7375466at2"/>
<name>A0A9X2GYR1_9MICO</name>
<dbReference type="InterPro" id="IPR020846">
    <property type="entry name" value="MFS_dom"/>
</dbReference>
<evidence type="ECO:0000256" key="3">
    <source>
        <dbReference type="ARBA" id="ARBA00022448"/>
    </source>
</evidence>
<evidence type="ECO:0000313" key="12">
    <source>
        <dbReference type="Proteomes" id="UP001139722"/>
    </source>
</evidence>
<evidence type="ECO:0000256" key="1">
    <source>
        <dbReference type="ARBA" id="ARBA00004651"/>
    </source>
</evidence>
<evidence type="ECO:0000256" key="2">
    <source>
        <dbReference type="ARBA" id="ARBA00007520"/>
    </source>
</evidence>
<dbReference type="GO" id="GO:0005886">
    <property type="term" value="C:plasma membrane"/>
    <property type="evidence" value="ECO:0007669"/>
    <property type="project" value="UniProtKB-SubCell"/>
</dbReference>
<feature type="region of interest" description="Disordered" evidence="8">
    <location>
        <begin position="544"/>
        <end position="580"/>
    </location>
</feature>
<dbReference type="CDD" id="cd17502">
    <property type="entry name" value="MFS_Azr1_MDR_like"/>
    <property type="match status" value="1"/>
</dbReference>
<proteinExistence type="inferred from homology"/>
<feature type="transmembrane region" description="Helical" evidence="9">
    <location>
        <begin position="87"/>
        <end position="111"/>
    </location>
</feature>
<accession>A0A9X2GYR1</accession>
<dbReference type="PANTHER" id="PTHR23501:SF197">
    <property type="entry name" value="COMD"/>
    <property type="match status" value="1"/>
</dbReference>
<dbReference type="PANTHER" id="PTHR23501">
    <property type="entry name" value="MAJOR FACILITATOR SUPERFAMILY"/>
    <property type="match status" value="1"/>
</dbReference>
<dbReference type="Pfam" id="PF07690">
    <property type="entry name" value="MFS_1"/>
    <property type="match status" value="1"/>
</dbReference>
<sequence>MTTARTQTSAPLVLTQRRIWIIFSALIAGMLLSSLDQTIVSTAMPTIVGELGGVEYQAWITTAYLLATTIVMPIYGKFGDVLGRRNLFLIAIALFTVASVGAAFAPTFWAFVAFRAMQGLGGGGLMILSQAIIADIVPASERGKYMGPLGAIFGLSAVAGPLLGGFFVDHMTWQWAFYINIPIGIAAFAIAWFTLTLPSKKAEKKIDVLGVMLLSAATVCLIFFTDFGGAADHGWDALETWAWGVGLLAAATAFVVVEARADDPIIPLSLFKNPVFINATAIGFTLGIGMFSAIAFVPTFLQMSSGASATASGLLMLPMMVGMMGTSIWSGIAISKSGRYRAYPIAGTLVTAAAMLAMTTLAAETPIWLICVYLFVFGAGLGLIMQVVVLVVQNAVPATQVGTATSTNNYFREVGASLGVAIFGALFTTRLSENLTKIFTDAGASAGQAGEAMSTLDPQKLSELPDPVRDSIVTAYADSLAPVFWYLIPFILAAFVLALFLKQIPLSDTAGMVARGEAISGDDADAAARADAAESADAAERALLDGGTVVTGPADDTPDTVSTATGSTPAQDAPATGREG</sequence>
<dbReference type="AlphaFoldDB" id="A0A9X2GYR1"/>
<keyword evidence="5 9" id="KW-0812">Transmembrane</keyword>
<evidence type="ECO:0000259" key="10">
    <source>
        <dbReference type="PROSITE" id="PS50850"/>
    </source>
</evidence>
<keyword evidence="4" id="KW-1003">Cell membrane</keyword>
<dbReference type="Gene3D" id="1.20.1720.10">
    <property type="entry name" value="Multidrug resistance protein D"/>
    <property type="match status" value="1"/>
</dbReference>
<feature type="transmembrane region" description="Helical" evidence="9">
    <location>
        <begin position="149"/>
        <end position="169"/>
    </location>
</feature>
<feature type="transmembrane region" description="Helical" evidence="9">
    <location>
        <begin position="413"/>
        <end position="431"/>
    </location>
</feature>
<dbReference type="InterPro" id="IPR036259">
    <property type="entry name" value="MFS_trans_sf"/>
</dbReference>
<feature type="compositionally biased region" description="Polar residues" evidence="8">
    <location>
        <begin position="559"/>
        <end position="570"/>
    </location>
</feature>
<feature type="transmembrane region" description="Helical" evidence="9">
    <location>
        <begin position="56"/>
        <end position="75"/>
    </location>
</feature>
<dbReference type="PROSITE" id="PS50850">
    <property type="entry name" value="MFS"/>
    <property type="match status" value="1"/>
</dbReference>
<feature type="transmembrane region" description="Helical" evidence="9">
    <location>
        <begin position="313"/>
        <end position="335"/>
    </location>
</feature>
<feature type="transmembrane region" description="Helical" evidence="9">
    <location>
        <begin position="367"/>
        <end position="392"/>
    </location>
</feature>
<feature type="transmembrane region" description="Helical" evidence="9">
    <location>
        <begin position="277"/>
        <end position="301"/>
    </location>
</feature>
<feature type="transmembrane region" description="Helical" evidence="9">
    <location>
        <begin position="240"/>
        <end position="257"/>
    </location>
</feature>
<keyword evidence="6 9" id="KW-1133">Transmembrane helix</keyword>
<keyword evidence="3" id="KW-0813">Transport</keyword>
<feature type="transmembrane region" description="Helical" evidence="9">
    <location>
        <begin position="175"/>
        <end position="196"/>
    </location>
</feature>
<organism evidence="11 12">
    <name type="scientific">Agromyces terreus</name>
    <dbReference type="NCBI Taxonomy" id="424795"/>
    <lineage>
        <taxon>Bacteria</taxon>
        <taxon>Bacillati</taxon>
        <taxon>Actinomycetota</taxon>
        <taxon>Actinomycetes</taxon>
        <taxon>Micrococcales</taxon>
        <taxon>Microbacteriaceae</taxon>
        <taxon>Agromyces</taxon>
    </lineage>
</organism>
<comment type="subcellular location">
    <subcellularLocation>
        <location evidence="1">Cell membrane</location>
        <topology evidence="1">Multi-pass membrane protein</topology>
    </subcellularLocation>
</comment>
<comment type="caution">
    <text evidence="11">The sequence shown here is derived from an EMBL/GenBank/DDBJ whole genome shotgun (WGS) entry which is preliminary data.</text>
</comment>
<keyword evidence="7 9" id="KW-0472">Membrane</keyword>
<feature type="domain" description="Major facilitator superfamily (MFS) profile" evidence="10">
    <location>
        <begin position="22"/>
        <end position="506"/>
    </location>
</feature>
<dbReference type="Gene3D" id="1.20.1250.20">
    <property type="entry name" value="MFS general substrate transporter like domains"/>
    <property type="match status" value="1"/>
</dbReference>
<evidence type="ECO:0000256" key="5">
    <source>
        <dbReference type="ARBA" id="ARBA00022692"/>
    </source>
</evidence>
<evidence type="ECO:0000256" key="6">
    <source>
        <dbReference type="ARBA" id="ARBA00022989"/>
    </source>
</evidence>
<dbReference type="EMBL" id="JAMZDY010000001">
    <property type="protein sequence ID" value="MCP2369906.1"/>
    <property type="molecule type" value="Genomic_DNA"/>
</dbReference>
<feature type="transmembrane region" description="Helical" evidence="9">
    <location>
        <begin position="208"/>
        <end position="228"/>
    </location>
</feature>
<evidence type="ECO:0000256" key="7">
    <source>
        <dbReference type="ARBA" id="ARBA00023136"/>
    </source>
</evidence>
<dbReference type="FunFam" id="1.20.1720.10:FF:000004">
    <property type="entry name" value="EmrB/QacA family drug resistance transporter"/>
    <property type="match status" value="1"/>
</dbReference>
<dbReference type="SUPFAM" id="SSF103473">
    <property type="entry name" value="MFS general substrate transporter"/>
    <property type="match status" value="1"/>
</dbReference>
<feature type="transmembrane region" description="Helical" evidence="9">
    <location>
        <begin position="117"/>
        <end position="137"/>
    </location>
</feature>
<gene>
    <name evidence="11" type="ORF">BJ978_000582</name>
</gene>
<evidence type="ECO:0000313" key="11">
    <source>
        <dbReference type="EMBL" id="MCP2369906.1"/>
    </source>
</evidence>
<feature type="transmembrane region" description="Helical" evidence="9">
    <location>
        <begin position="342"/>
        <end position="361"/>
    </location>
</feature>
<dbReference type="RefSeq" id="WP_156999734.1">
    <property type="nucleotide sequence ID" value="NZ_JAMZDY010000001.1"/>
</dbReference>